<dbReference type="EMBL" id="VXIV02001301">
    <property type="protein sequence ID" value="KAF6033551.1"/>
    <property type="molecule type" value="Genomic_DNA"/>
</dbReference>
<sequence>MVLNKYTESSMQIPYQSRKRLDGQYMKISSTISGVLRCLMTAAFVKLYVNSCERNKKWWQDCHTRLMEEYGTDDPEAPLTYQVEVFMLLAVSMQLLQLSEL</sequence>
<reference evidence="1" key="1">
    <citation type="submission" date="2020-06" db="EMBL/GenBank/DDBJ databases">
        <title>Draft genome of Bugula neritina, a colonial animal packing powerful symbionts and potential medicines.</title>
        <authorList>
            <person name="Rayko M."/>
        </authorList>
    </citation>
    <scope>NUCLEOTIDE SEQUENCE [LARGE SCALE GENOMIC DNA]</scope>
    <source>
        <strain evidence="1">Kwan_BN1</strain>
    </source>
</reference>
<proteinExistence type="predicted"/>
<accession>A0A7J7K6J1</accession>
<name>A0A7J7K6J1_BUGNE</name>
<protein>
    <submittedName>
        <fullName evidence="1">Uncharacterized protein</fullName>
    </submittedName>
</protein>
<dbReference type="Proteomes" id="UP000593567">
    <property type="component" value="Unassembled WGS sequence"/>
</dbReference>
<comment type="caution">
    <text evidence="1">The sequence shown here is derived from an EMBL/GenBank/DDBJ whole genome shotgun (WGS) entry which is preliminary data.</text>
</comment>
<evidence type="ECO:0000313" key="2">
    <source>
        <dbReference type="Proteomes" id="UP000593567"/>
    </source>
</evidence>
<dbReference type="AlphaFoldDB" id="A0A7J7K6J1"/>
<organism evidence="1 2">
    <name type="scientific">Bugula neritina</name>
    <name type="common">Brown bryozoan</name>
    <name type="synonym">Sertularia neritina</name>
    <dbReference type="NCBI Taxonomy" id="10212"/>
    <lineage>
        <taxon>Eukaryota</taxon>
        <taxon>Metazoa</taxon>
        <taxon>Spiralia</taxon>
        <taxon>Lophotrochozoa</taxon>
        <taxon>Bryozoa</taxon>
        <taxon>Gymnolaemata</taxon>
        <taxon>Cheilostomatida</taxon>
        <taxon>Flustrina</taxon>
        <taxon>Buguloidea</taxon>
        <taxon>Bugulidae</taxon>
        <taxon>Bugula</taxon>
    </lineage>
</organism>
<gene>
    <name evidence="1" type="ORF">EB796_008144</name>
</gene>
<keyword evidence="2" id="KW-1185">Reference proteome</keyword>
<dbReference type="OrthoDB" id="506498at2759"/>
<evidence type="ECO:0000313" key="1">
    <source>
        <dbReference type="EMBL" id="KAF6033551.1"/>
    </source>
</evidence>